<gene>
    <name evidence="5" type="ORF">NKR19_g8282</name>
</gene>
<keyword evidence="2" id="KW-0479">Metal-binding</keyword>
<organism evidence="5 6">
    <name type="scientific">Coniochaeta hoffmannii</name>
    <dbReference type="NCBI Taxonomy" id="91930"/>
    <lineage>
        <taxon>Eukaryota</taxon>
        <taxon>Fungi</taxon>
        <taxon>Dikarya</taxon>
        <taxon>Ascomycota</taxon>
        <taxon>Pezizomycotina</taxon>
        <taxon>Sordariomycetes</taxon>
        <taxon>Sordariomycetidae</taxon>
        <taxon>Coniochaetales</taxon>
        <taxon>Coniochaetaceae</taxon>
        <taxon>Coniochaeta</taxon>
    </lineage>
</organism>
<name>A0AA38VCB9_9PEZI</name>
<dbReference type="EMBL" id="JANBVN010000163">
    <property type="protein sequence ID" value="KAJ9137211.1"/>
    <property type="molecule type" value="Genomic_DNA"/>
</dbReference>
<dbReference type="Proteomes" id="UP001174691">
    <property type="component" value="Unassembled WGS sequence"/>
</dbReference>
<dbReference type="InterPro" id="IPR006913">
    <property type="entry name" value="CENP-V/GFA"/>
</dbReference>
<dbReference type="PROSITE" id="PS51891">
    <property type="entry name" value="CENP_V_GFA"/>
    <property type="match status" value="2"/>
</dbReference>
<dbReference type="AlphaFoldDB" id="A0AA38VCB9"/>
<dbReference type="InterPro" id="IPR052355">
    <property type="entry name" value="CENP-V-like"/>
</dbReference>
<accession>A0AA38VCB9</accession>
<evidence type="ECO:0000256" key="2">
    <source>
        <dbReference type="ARBA" id="ARBA00022723"/>
    </source>
</evidence>
<evidence type="ECO:0000256" key="1">
    <source>
        <dbReference type="ARBA" id="ARBA00005495"/>
    </source>
</evidence>
<feature type="domain" description="CENP-V/GFA" evidence="4">
    <location>
        <begin position="5"/>
        <end position="119"/>
    </location>
</feature>
<evidence type="ECO:0000259" key="4">
    <source>
        <dbReference type="PROSITE" id="PS51891"/>
    </source>
</evidence>
<dbReference type="GO" id="GO:0046872">
    <property type="term" value="F:metal ion binding"/>
    <property type="evidence" value="ECO:0007669"/>
    <property type="project" value="UniProtKB-KW"/>
</dbReference>
<reference evidence="5" key="1">
    <citation type="submission" date="2022-07" db="EMBL/GenBank/DDBJ databases">
        <title>Fungi with potential for degradation of polypropylene.</title>
        <authorList>
            <person name="Gostincar C."/>
        </authorList>
    </citation>
    <scope>NUCLEOTIDE SEQUENCE</scope>
    <source>
        <strain evidence="5">EXF-13287</strain>
    </source>
</reference>
<comment type="similarity">
    <text evidence="1">Belongs to the Gfa family.</text>
</comment>
<proteinExistence type="inferred from homology"/>
<keyword evidence="6" id="KW-1185">Reference proteome</keyword>
<feature type="domain" description="CENP-V/GFA" evidence="4">
    <location>
        <begin position="140"/>
        <end position="270"/>
    </location>
</feature>
<evidence type="ECO:0000256" key="3">
    <source>
        <dbReference type="ARBA" id="ARBA00022833"/>
    </source>
</evidence>
<dbReference type="Pfam" id="PF04828">
    <property type="entry name" value="GFA"/>
    <property type="match status" value="2"/>
</dbReference>
<evidence type="ECO:0000313" key="6">
    <source>
        <dbReference type="Proteomes" id="UP001174691"/>
    </source>
</evidence>
<protein>
    <submittedName>
        <fullName evidence="5">Glutathione-dependent formaldehyde-activating enzyme</fullName>
    </submittedName>
</protein>
<dbReference type="SUPFAM" id="SSF51316">
    <property type="entry name" value="Mss4-like"/>
    <property type="match status" value="2"/>
</dbReference>
<sequence>MQTIYLGNCHCGRFRFEISAEDGIINDAIVCDCTLCAKKGYFWLRPPPEAFEVTRDEGAITEYTSKALEDKFCNTCGTSVTGKHLVGPLQGQLLVNVRAIQGINPFKLKLTPAKTSANEGERTIGAVPTLAPGSESTAAHIGSCHCGRVQVELLIPLTELQVKEDNCSTCVRNAYIGAYPNKDQVRVHGRENTFEYRREGGFSGIAHCKACGVTVFSNVHGPPLSAFDRLPPERKERALEVYHKKMALQPLNVRALDGVDLATLQIERSDEGTEGYVLPP</sequence>
<dbReference type="Gene3D" id="2.170.150.70">
    <property type="match status" value="2"/>
</dbReference>
<evidence type="ECO:0000313" key="5">
    <source>
        <dbReference type="EMBL" id="KAJ9137211.1"/>
    </source>
</evidence>
<dbReference type="PANTHER" id="PTHR28620:SF1">
    <property type="entry name" value="CENP-V_GFA DOMAIN-CONTAINING PROTEIN"/>
    <property type="match status" value="1"/>
</dbReference>
<dbReference type="InterPro" id="IPR011057">
    <property type="entry name" value="Mss4-like_sf"/>
</dbReference>
<dbReference type="PANTHER" id="PTHR28620">
    <property type="entry name" value="CENTROMERE PROTEIN V"/>
    <property type="match status" value="1"/>
</dbReference>
<keyword evidence="3" id="KW-0862">Zinc</keyword>
<dbReference type="GO" id="GO:0016846">
    <property type="term" value="F:carbon-sulfur lyase activity"/>
    <property type="evidence" value="ECO:0007669"/>
    <property type="project" value="InterPro"/>
</dbReference>
<comment type="caution">
    <text evidence="5">The sequence shown here is derived from an EMBL/GenBank/DDBJ whole genome shotgun (WGS) entry which is preliminary data.</text>
</comment>